<dbReference type="GO" id="GO:0046872">
    <property type="term" value="F:metal ion binding"/>
    <property type="evidence" value="ECO:0007669"/>
    <property type="project" value="UniProtKB-KW"/>
</dbReference>
<gene>
    <name evidence="9" type="ORF">CQA57_00575</name>
</gene>
<evidence type="ECO:0000256" key="3">
    <source>
        <dbReference type="ARBA" id="ARBA00022679"/>
    </source>
</evidence>
<organism evidence="9 10">
    <name type="scientific">Helicobacter anseris</name>
    <dbReference type="NCBI Taxonomy" id="375926"/>
    <lineage>
        <taxon>Bacteria</taxon>
        <taxon>Pseudomonadati</taxon>
        <taxon>Campylobacterota</taxon>
        <taxon>Epsilonproteobacteria</taxon>
        <taxon>Campylobacterales</taxon>
        <taxon>Helicobacteraceae</taxon>
        <taxon>Helicobacter</taxon>
    </lineage>
</organism>
<evidence type="ECO:0000256" key="5">
    <source>
        <dbReference type="ARBA" id="ARBA00022989"/>
    </source>
</evidence>
<protein>
    <recommendedName>
        <fullName evidence="11">Undecaprenyl/decaprenyl-phosphate alpha-N-acetylglucosaminyl 1-phosphate transferase</fullName>
    </recommendedName>
</protein>
<accession>A0A3D8JAR2</accession>
<dbReference type="AlphaFoldDB" id="A0A3D8JAR2"/>
<dbReference type="Proteomes" id="UP000256695">
    <property type="component" value="Unassembled WGS sequence"/>
</dbReference>
<feature type="transmembrane region" description="Helical" evidence="8">
    <location>
        <begin position="124"/>
        <end position="146"/>
    </location>
</feature>
<proteinExistence type="predicted"/>
<keyword evidence="7" id="KW-0460">Magnesium</keyword>
<keyword evidence="4 8" id="KW-0812">Transmembrane</keyword>
<feature type="binding site" evidence="7">
    <location>
        <position position="148"/>
    </location>
    <ligand>
        <name>Mg(2+)</name>
        <dbReference type="ChEBI" id="CHEBI:18420"/>
    </ligand>
</feature>
<dbReference type="PANTHER" id="PTHR22926:SF3">
    <property type="entry name" value="UNDECAPRENYL-PHOSPHATE ALPHA-N-ACETYLGLUCOSAMINYL 1-PHOSPHATE TRANSFERASE"/>
    <property type="match status" value="1"/>
</dbReference>
<dbReference type="GO" id="GO:0009103">
    <property type="term" value="P:lipopolysaccharide biosynthetic process"/>
    <property type="evidence" value="ECO:0007669"/>
    <property type="project" value="TreeGrafter"/>
</dbReference>
<feature type="transmembrane region" description="Helical" evidence="8">
    <location>
        <begin position="280"/>
        <end position="300"/>
    </location>
</feature>
<keyword evidence="5 8" id="KW-1133">Transmembrane helix</keyword>
<dbReference type="Pfam" id="PF00953">
    <property type="entry name" value="Glycos_transf_4"/>
    <property type="match status" value="1"/>
</dbReference>
<comment type="caution">
    <text evidence="9">The sequence shown here is derived from an EMBL/GenBank/DDBJ whole genome shotgun (WGS) entry which is preliminary data.</text>
</comment>
<dbReference type="GO" id="GO:0016780">
    <property type="term" value="F:phosphotransferase activity, for other substituted phosphate groups"/>
    <property type="evidence" value="ECO:0007669"/>
    <property type="project" value="InterPro"/>
</dbReference>
<keyword evidence="3" id="KW-0808">Transferase</keyword>
<keyword evidence="10" id="KW-1185">Reference proteome</keyword>
<evidence type="ECO:0000256" key="8">
    <source>
        <dbReference type="SAM" id="Phobius"/>
    </source>
</evidence>
<feature type="transmembrane region" description="Helical" evidence="8">
    <location>
        <begin position="203"/>
        <end position="223"/>
    </location>
</feature>
<dbReference type="InterPro" id="IPR000715">
    <property type="entry name" value="Glycosyl_transferase_4"/>
</dbReference>
<evidence type="ECO:0000313" key="10">
    <source>
        <dbReference type="Proteomes" id="UP000256695"/>
    </source>
</evidence>
<comment type="subcellular location">
    <subcellularLocation>
        <location evidence="1">Cell membrane</location>
        <topology evidence="1">Multi-pass membrane protein</topology>
    </subcellularLocation>
</comment>
<feature type="transmembrane region" description="Helical" evidence="8">
    <location>
        <begin position="71"/>
        <end position="88"/>
    </location>
</feature>
<evidence type="ECO:0000256" key="6">
    <source>
        <dbReference type="ARBA" id="ARBA00023136"/>
    </source>
</evidence>
<feature type="transmembrane region" description="Helical" evidence="8">
    <location>
        <begin position="49"/>
        <end position="65"/>
    </location>
</feature>
<dbReference type="PANTHER" id="PTHR22926">
    <property type="entry name" value="PHOSPHO-N-ACETYLMURAMOYL-PENTAPEPTIDE-TRANSFERASE"/>
    <property type="match status" value="1"/>
</dbReference>
<dbReference type="CDD" id="cd06853">
    <property type="entry name" value="GT_WecA_like"/>
    <property type="match status" value="1"/>
</dbReference>
<dbReference type="GO" id="GO:0044038">
    <property type="term" value="P:cell wall macromolecule biosynthetic process"/>
    <property type="evidence" value="ECO:0007669"/>
    <property type="project" value="TreeGrafter"/>
</dbReference>
<feature type="transmembrane region" description="Helical" evidence="8">
    <location>
        <begin position="100"/>
        <end position="118"/>
    </location>
</feature>
<feature type="binding site" evidence="7">
    <location>
        <position position="207"/>
    </location>
    <ligand>
        <name>Mg(2+)</name>
        <dbReference type="ChEBI" id="CHEBI:18420"/>
    </ligand>
</feature>
<keyword evidence="6 8" id="KW-0472">Membrane</keyword>
<dbReference type="GO" id="GO:0071555">
    <property type="term" value="P:cell wall organization"/>
    <property type="evidence" value="ECO:0007669"/>
    <property type="project" value="TreeGrafter"/>
</dbReference>
<keyword evidence="7" id="KW-0479">Metal-binding</keyword>
<feature type="transmembrane region" description="Helical" evidence="8">
    <location>
        <begin position="229"/>
        <end position="250"/>
    </location>
</feature>
<evidence type="ECO:0000256" key="4">
    <source>
        <dbReference type="ARBA" id="ARBA00022692"/>
    </source>
</evidence>
<keyword evidence="2" id="KW-1003">Cell membrane</keyword>
<comment type="cofactor">
    <cofactor evidence="7">
        <name>Mg(2+)</name>
        <dbReference type="ChEBI" id="CHEBI:18420"/>
    </cofactor>
</comment>
<evidence type="ECO:0008006" key="11">
    <source>
        <dbReference type="Google" id="ProtNLM"/>
    </source>
</evidence>
<reference evidence="9 10" key="1">
    <citation type="submission" date="2018-04" db="EMBL/GenBank/DDBJ databases">
        <title>Novel Campyloabacter and Helicobacter Species and Strains.</title>
        <authorList>
            <person name="Mannion A.J."/>
            <person name="Shen Z."/>
            <person name="Fox J.G."/>
        </authorList>
    </citation>
    <scope>NUCLEOTIDE SEQUENCE [LARGE SCALE GENOMIC DNA]</scope>
    <source>
        <strain evidence="9 10">MIT 04-9362</strain>
    </source>
</reference>
<feature type="transmembrane region" description="Helical" evidence="8">
    <location>
        <begin position="6"/>
        <end position="28"/>
    </location>
</feature>
<dbReference type="EMBL" id="NXLX01000001">
    <property type="protein sequence ID" value="RDU74577.1"/>
    <property type="molecule type" value="Genomic_DNA"/>
</dbReference>
<dbReference type="RefSeq" id="WP_115578286.1">
    <property type="nucleotide sequence ID" value="NZ_NXLX01000001.1"/>
</dbReference>
<evidence type="ECO:0000256" key="7">
    <source>
        <dbReference type="PIRSR" id="PIRSR600715-1"/>
    </source>
</evidence>
<feature type="transmembrane region" description="Helical" evidence="8">
    <location>
        <begin position="306"/>
        <end position="324"/>
    </location>
</feature>
<evidence type="ECO:0000313" key="9">
    <source>
        <dbReference type="EMBL" id="RDU74577.1"/>
    </source>
</evidence>
<feature type="transmembrane region" description="Helical" evidence="8">
    <location>
        <begin position="153"/>
        <end position="171"/>
    </location>
</feature>
<sequence>MPNSLIYISVISFIIAFLCIFGANRLGIGVDSIYSTSPQKMHQKNTSRLGGLGIFLAFCIGYFFFFNEQSVFFVVVGLFIVFISGFLEDLYGMMKPTRRLVIQLLGVMMMFWGNLGVIQDLQPLVFLPLYLGILFSAFGIVGVCNALNIIDGLNGLASGIALLVLGSIAYISKDMGGFVYIFSLLAFMGVLGFFILNFPFGKIFLGDGGAYFLGALIGFLLGVLSNEGISAWFGLSVMIYPVWEVLYSIFRRKVKGKKAMQPDGLHLHSLLFKLTKNNPLSTFIILLAYGIYLFCVLNFAKNANDFIIASLCFMVFYLCVYALLKNLLKAKYKDF</sequence>
<dbReference type="OrthoDB" id="9783652at2"/>
<feature type="transmembrane region" description="Helical" evidence="8">
    <location>
        <begin position="177"/>
        <end position="196"/>
    </location>
</feature>
<evidence type="ECO:0000256" key="2">
    <source>
        <dbReference type="ARBA" id="ARBA00022475"/>
    </source>
</evidence>
<evidence type="ECO:0000256" key="1">
    <source>
        <dbReference type="ARBA" id="ARBA00004651"/>
    </source>
</evidence>
<dbReference type="GO" id="GO:0005886">
    <property type="term" value="C:plasma membrane"/>
    <property type="evidence" value="ECO:0007669"/>
    <property type="project" value="UniProtKB-SubCell"/>
</dbReference>
<name>A0A3D8JAR2_9HELI</name>